<evidence type="ECO:0000313" key="1">
    <source>
        <dbReference type="EMBL" id="MBC2864454.1"/>
    </source>
</evidence>
<accession>A0A7X1HWJ7</accession>
<dbReference type="EMBL" id="JACMHY010000002">
    <property type="protein sequence ID" value="MBC2864454.1"/>
    <property type="molecule type" value="Genomic_DNA"/>
</dbReference>
<protein>
    <submittedName>
        <fullName evidence="1">Uncharacterized protein</fullName>
    </submittedName>
</protein>
<dbReference type="OrthoDB" id="3872852at2"/>
<keyword evidence="2" id="KW-1185">Reference proteome</keyword>
<sequence length="156" mass="17114">MGDLAARARSLMALQEQRVLQLPLGGGFFDIVVTASGPEGYAAVKLMDEIQRTDGDRPDACGPVIEDPERSWLIWLVPPGTSAEWAPHRYAACLGRPYHVALPPMAVTEPPGPYWLRPCRGDRLVPPKALRDLLEQFRPEPAPHETLLGEVLGTIS</sequence>
<gene>
    <name evidence="1" type="ORF">H1R13_05410</name>
</gene>
<name>A0A7X1HWJ7_9ACTN</name>
<comment type="caution">
    <text evidence="1">The sequence shown here is derived from an EMBL/GenBank/DDBJ whole genome shotgun (WGS) entry which is preliminary data.</text>
</comment>
<dbReference type="Proteomes" id="UP000517694">
    <property type="component" value="Unassembled WGS sequence"/>
</dbReference>
<organism evidence="1 2">
    <name type="scientific">Streptomyces mexicanus</name>
    <dbReference type="NCBI Taxonomy" id="178566"/>
    <lineage>
        <taxon>Bacteria</taxon>
        <taxon>Bacillati</taxon>
        <taxon>Actinomycetota</taxon>
        <taxon>Actinomycetes</taxon>
        <taxon>Kitasatosporales</taxon>
        <taxon>Streptomycetaceae</taxon>
        <taxon>Streptomyces</taxon>
    </lineage>
</organism>
<dbReference type="AlphaFoldDB" id="A0A7X1HWJ7"/>
<proteinExistence type="predicted"/>
<evidence type="ECO:0000313" key="2">
    <source>
        <dbReference type="Proteomes" id="UP000517694"/>
    </source>
</evidence>
<reference evidence="1 2" key="1">
    <citation type="submission" date="2020-08" db="EMBL/GenBank/DDBJ databases">
        <title>Whole-Genome Sequence of French Clinical Streptomyces mexicanus Strain Q0842.</title>
        <authorList>
            <person name="Boxberger M."/>
            <person name="La Scola B."/>
        </authorList>
    </citation>
    <scope>NUCLEOTIDE SEQUENCE [LARGE SCALE GENOMIC DNA]</scope>
    <source>
        <strain evidence="1 2">Marseille-Q0842</strain>
    </source>
</reference>